<dbReference type="AlphaFoldDB" id="A0A1B0D0P2"/>
<evidence type="ECO:0000313" key="11">
    <source>
        <dbReference type="Proteomes" id="UP000092462"/>
    </source>
</evidence>
<evidence type="ECO:0000256" key="5">
    <source>
        <dbReference type="ARBA" id="ARBA00039638"/>
    </source>
</evidence>
<feature type="domain" description="AMP-binding enzyme C-terminal" evidence="9">
    <location>
        <begin position="488"/>
        <end position="564"/>
    </location>
</feature>
<dbReference type="Gene3D" id="3.40.50.980">
    <property type="match status" value="2"/>
</dbReference>
<dbReference type="Gene3D" id="2.30.38.10">
    <property type="entry name" value="Luciferase, Domain 3"/>
    <property type="match status" value="1"/>
</dbReference>
<dbReference type="VEuPathDB" id="VectorBase:PPAPM1_011247"/>
<dbReference type="PANTHER" id="PTHR43201">
    <property type="entry name" value="ACYL-COA SYNTHETASE"/>
    <property type="match status" value="1"/>
</dbReference>
<dbReference type="EnsemblMetazoa" id="PPAI000914-RA">
    <property type="protein sequence ID" value="PPAI000914-PA"/>
    <property type="gene ID" value="PPAI000914"/>
</dbReference>
<dbReference type="FunFam" id="3.30.300.30:FF:000008">
    <property type="entry name" value="2,3-dihydroxybenzoate-AMP ligase"/>
    <property type="match status" value="1"/>
</dbReference>
<dbReference type="EC" id="6.2.1.2" evidence="4"/>
<dbReference type="PROSITE" id="PS00455">
    <property type="entry name" value="AMP_BINDING"/>
    <property type="match status" value="1"/>
</dbReference>
<evidence type="ECO:0000256" key="7">
    <source>
        <dbReference type="ARBA" id="ARBA00048277"/>
    </source>
</evidence>
<comment type="similarity">
    <text evidence="1">Belongs to the ATP-dependent AMP-binding enzyme family.</text>
</comment>
<dbReference type="InterPro" id="IPR045851">
    <property type="entry name" value="AMP-bd_C_sf"/>
</dbReference>
<keyword evidence="2" id="KW-0436">Ligase</keyword>
<evidence type="ECO:0000259" key="9">
    <source>
        <dbReference type="Pfam" id="PF13193"/>
    </source>
</evidence>
<proteinExistence type="inferred from homology"/>
<dbReference type="EMBL" id="AJVK01021544">
    <property type="status" value="NOT_ANNOTATED_CDS"/>
    <property type="molecule type" value="Genomic_DNA"/>
</dbReference>
<dbReference type="Pfam" id="PF13193">
    <property type="entry name" value="AMP-binding_C"/>
    <property type="match status" value="1"/>
</dbReference>
<protein>
    <recommendedName>
        <fullName evidence="5">Medium-chain acyl-CoA ligase ACSF2, mitochondrial</fullName>
        <ecNumber evidence="4">6.2.1.2</ecNumber>
    </recommendedName>
</protein>
<dbReference type="VEuPathDB" id="VectorBase:PPAI000914"/>
<dbReference type="PANTHER" id="PTHR43201:SF5">
    <property type="entry name" value="MEDIUM-CHAIN ACYL-COA LIGASE ACSF2, MITOCHONDRIAL"/>
    <property type="match status" value="1"/>
</dbReference>
<accession>A0A1B0D0P2</accession>
<comment type="catalytic activity">
    <reaction evidence="7">
        <text>a medium-chain fatty acid + ATP + CoA = a medium-chain fatty acyl-CoA + AMP + diphosphate</text>
        <dbReference type="Rhea" id="RHEA:48340"/>
        <dbReference type="ChEBI" id="CHEBI:30616"/>
        <dbReference type="ChEBI" id="CHEBI:33019"/>
        <dbReference type="ChEBI" id="CHEBI:57287"/>
        <dbReference type="ChEBI" id="CHEBI:59558"/>
        <dbReference type="ChEBI" id="CHEBI:90546"/>
        <dbReference type="ChEBI" id="CHEBI:456215"/>
        <dbReference type="EC" id="6.2.1.2"/>
    </reaction>
</comment>
<dbReference type="InterPro" id="IPR025110">
    <property type="entry name" value="AMP-bd_C"/>
</dbReference>
<comment type="function">
    <text evidence="3">Acyl-CoA synthases catalyze the initial reaction in fatty acid metabolism, by forming a thioester with CoA. Has some preference toward medium-chain substrates. Plays a role in adipocyte differentiation.</text>
</comment>
<dbReference type="SUPFAM" id="SSF56801">
    <property type="entry name" value="Acetyl-CoA synthetase-like"/>
    <property type="match status" value="1"/>
</dbReference>
<dbReference type="Pfam" id="PF00501">
    <property type="entry name" value="AMP-binding"/>
    <property type="match status" value="1"/>
</dbReference>
<evidence type="ECO:0000256" key="3">
    <source>
        <dbReference type="ARBA" id="ARBA00037247"/>
    </source>
</evidence>
<organism evidence="10 11">
    <name type="scientific">Phlebotomus papatasi</name>
    <name type="common">Sandfly</name>
    <dbReference type="NCBI Taxonomy" id="29031"/>
    <lineage>
        <taxon>Eukaryota</taxon>
        <taxon>Metazoa</taxon>
        <taxon>Ecdysozoa</taxon>
        <taxon>Arthropoda</taxon>
        <taxon>Hexapoda</taxon>
        <taxon>Insecta</taxon>
        <taxon>Pterygota</taxon>
        <taxon>Neoptera</taxon>
        <taxon>Endopterygota</taxon>
        <taxon>Diptera</taxon>
        <taxon>Nematocera</taxon>
        <taxon>Psychodoidea</taxon>
        <taxon>Psychodidae</taxon>
        <taxon>Phlebotomus</taxon>
        <taxon>Phlebotomus</taxon>
    </lineage>
</organism>
<evidence type="ECO:0000259" key="8">
    <source>
        <dbReference type="Pfam" id="PF00501"/>
    </source>
</evidence>
<reference evidence="10" key="1">
    <citation type="submission" date="2022-08" db="UniProtKB">
        <authorList>
            <consortium name="EnsemblMetazoa"/>
        </authorList>
    </citation>
    <scope>IDENTIFICATION</scope>
    <source>
        <strain evidence="10">Israel</strain>
    </source>
</reference>
<dbReference type="Gene3D" id="3.30.300.30">
    <property type="match status" value="1"/>
</dbReference>
<name>A0A1B0D0P2_PHLPP</name>
<evidence type="ECO:0000256" key="6">
    <source>
        <dbReference type="ARBA" id="ARBA00047319"/>
    </source>
</evidence>
<dbReference type="Proteomes" id="UP000092462">
    <property type="component" value="Unassembled WGS sequence"/>
</dbReference>
<sequence>MIVISVLLSTRMEVVLQSVRTFLRVPKIPKVIRWCHTNSSGLSYFHKVGKYPLAYRTIGQELSRVVSEFGDRQAYICVEENKRFTYGELKIQADRLAAGFQAIGLTKGDRLGIWAPNVSMWPIVMFAAARAGLILVALNPAYEAPELEYCIHKVGMKALVTSESFRTKDYYDKLLQIIPNLNTFSPGKIHSKRFPFLQSVIINSEKYFPGTLRLSDVESLATTSQIGKIEDQQKVISPDSGCNIQFTSGTTGNPKAALLKHFAIVNNAIDIGRRVELENKKICMPVPFFHVYGVVATVMAGLSAQANVVVPSAVYSPDKTLLAIRDEECQVIYGTPTMYVDLVNKQRERKYDLKAEIGAIGAAMSTSHLCREIINVLGLKKLKVCLPEDTNEQAFKTVGQVQDHIEVKVIDSAGYLVPFGVPGELCARGYLLMSGYWGDEEKTKETLGDDGWLRTGDQFVLQADGYGKIVGRLKEMIIRGGENIFPKEIEDFLASCPQIAEVHIVGVPDKRLGEELCAFVRLRAECESFTEKDIKEFCKGKISYHKIPKYIEIVTEFPKTLSGKIQKFKLQQWFEKKYDKKNMLRTDL</sequence>
<evidence type="ECO:0000313" key="10">
    <source>
        <dbReference type="EnsemblMetazoa" id="PPAI000914-PA"/>
    </source>
</evidence>
<evidence type="ECO:0000256" key="2">
    <source>
        <dbReference type="ARBA" id="ARBA00022598"/>
    </source>
</evidence>
<feature type="domain" description="AMP-dependent synthetase/ligase" evidence="8">
    <location>
        <begin position="64"/>
        <end position="437"/>
    </location>
</feature>
<evidence type="ECO:0000256" key="4">
    <source>
        <dbReference type="ARBA" id="ARBA00039009"/>
    </source>
</evidence>
<dbReference type="GO" id="GO:0006631">
    <property type="term" value="P:fatty acid metabolic process"/>
    <property type="evidence" value="ECO:0007669"/>
    <property type="project" value="TreeGrafter"/>
</dbReference>
<dbReference type="InterPro" id="IPR020845">
    <property type="entry name" value="AMP-binding_CS"/>
</dbReference>
<evidence type="ECO:0000256" key="1">
    <source>
        <dbReference type="ARBA" id="ARBA00006432"/>
    </source>
</evidence>
<dbReference type="GO" id="GO:0031956">
    <property type="term" value="F:medium-chain fatty acid-CoA ligase activity"/>
    <property type="evidence" value="ECO:0007669"/>
    <property type="project" value="UniProtKB-EC"/>
</dbReference>
<keyword evidence="11" id="KW-1185">Reference proteome</keyword>
<comment type="catalytic activity">
    <reaction evidence="6">
        <text>octanoate + ATP + CoA = octanoyl-CoA + AMP + diphosphate</text>
        <dbReference type="Rhea" id="RHEA:33631"/>
        <dbReference type="ChEBI" id="CHEBI:25646"/>
        <dbReference type="ChEBI" id="CHEBI:30616"/>
        <dbReference type="ChEBI" id="CHEBI:33019"/>
        <dbReference type="ChEBI" id="CHEBI:57287"/>
        <dbReference type="ChEBI" id="CHEBI:57386"/>
        <dbReference type="ChEBI" id="CHEBI:456215"/>
    </reaction>
</comment>
<dbReference type="InterPro" id="IPR000873">
    <property type="entry name" value="AMP-dep_synth/lig_dom"/>
</dbReference>